<gene>
    <name evidence="1" type="ORF">D3272_22415</name>
</gene>
<reference evidence="1 2" key="1">
    <citation type="submission" date="2018-09" db="EMBL/GenBank/DDBJ databases">
        <authorList>
            <person name="Grouzdev D.S."/>
            <person name="Krutkina M.S."/>
        </authorList>
    </citation>
    <scope>NUCLEOTIDE SEQUENCE [LARGE SCALE GENOMIC DNA]</scope>
    <source>
        <strain evidence="1 2">RmlP001</strain>
    </source>
</reference>
<name>A0A4Q2R6A9_9HYPH</name>
<dbReference type="OrthoDB" id="9958791at2"/>
<accession>A0A4Q2R6A9</accession>
<dbReference type="Proteomes" id="UP000289411">
    <property type="component" value="Unassembled WGS sequence"/>
</dbReference>
<dbReference type="AlphaFoldDB" id="A0A4Q2R6A9"/>
<reference evidence="1 2" key="2">
    <citation type="submission" date="2019-02" db="EMBL/GenBank/DDBJ databases">
        <title>'Lichenibacterium ramalinii' gen. nov. sp. nov., 'Lichenibacterium minor' gen. nov. sp. nov.</title>
        <authorList>
            <person name="Pankratov T."/>
        </authorList>
    </citation>
    <scope>NUCLEOTIDE SEQUENCE [LARGE SCALE GENOMIC DNA]</scope>
    <source>
        <strain evidence="1 2">RmlP001</strain>
    </source>
</reference>
<dbReference type="RefSeq" id="WP_129221452.1">
    <property type="nucleotide sequence ID" value="NZ_QYBC01000023.1"/>
</dbReference>
<organism evidence="1 2">
    <name type="scientific">Lichenibacterium ramalinae</name>
    <dbReference type="NCBI Taxonomy" id="2316527"/>
    <lineage>
        <taxon>Bacteria</taxon>
        <taxon>Pseudomonadati</taxon>
        <taxon>Pseudomonadota</taxon>
        <taxon>Alphaproteobacteria</taxon>
        <taxon>Hyphomicrobiales</taxon>
        <taxon>Lichenihabitantaceae</taxon>
        <taxon>Lichenibacterium</taxon>
    </lineage>
</organism>
<evidence type="ECO:0000313" key="1">
    <source>
        <dbReference type="EMBL" id="RYB02085.1"/>
    </source>
</evidence>
<proteinExistence type="predicted"/>
<evidence type="ECO:0000313" key="2">
    <source>
        <dbReference type="Proteomes" id="UP000289411"/>
    </source>
</evidence>
<sequence>MRRPHVYERSVPRIRRGACTAPEGDPVRAARSVLRALQAVIATADAAGLAGLVDLLDAAWIEAERIEAGTPPVGT</sequence>
<protein>
    <submittedName>
        <fullName evidence="1">Uncharacterized protein</fullName>
    </submittedName>
</protein>
<comment type="caution">
    <text evidence="1">The sequence shown here is derived from an EMBL/GenBank/DDBJ whole genome shotgun (WGS) entry which is preliminary data.</text>
</comment>
<keyword evidence="2" id="KW-1185">Reference proteome</keyword>
<dbReference type="EMBL" id="QYBC01000023">
    <property type="protein sequence ID" value="RYB02085.1"/>
    <property type="molecule type" value="Genomic_DNA"/>
</dbReference>